<evidence type="ECO:0000313" key="2">
    <source>
        <dbReference type="Proteomes" id="UP000230750"/>
    </source>
</evidence>
<gene>
    <name evidence="1" type="ORF">BSL78_02297</name>
</gene>
<comment type="caution">
    <text evidence="1">The sequence shown here is derived from an EMBL/GenBank/DDBJ whole genome shotgun (WGS) entry which is preliminary data.</text>
</comment>
<name>A0A2G8LKF3_STIJA</name>
<dbReference type="EMBL" id="MRZV01000048">
    <property type="protein sequence ID" value="PIK60733.1"/>
    <property type="molecule type" value="Genomic_DNA"/>
</dbReference>
<sequence>MQTQVIDDTFATTHRQDDYMSSLDNDYVTQGRREDFLKTTGSDDSTTPTVNDDILRTDIAPEDVQVNKNDDNETTTAEMTVTSLNFTTSSELQTDKIDKGVHVTEYRSTSDTEVVEGTTTMTHALTNPVKGHDTTSPFPPRQITTDVLHVETTAAATTPTMTNDGDNR</sequence>
<accession>A0A2G8LKF3</accession>
<protein>
    <submittedName>
        <fullName evidence="1">Uncharacterized protein</fullName>
    </submittedName>
</protein>
<dbReference type="AlphaFoldDB" id="A0A2G8LKF3"/>
<organism evidence="1 2">
    <name type="scientific">Stichopus japonicus</name>
    <name type="common">Sea cucumber</name>
    <dbReference type="NCBI Taxonomy" id="307972"/>
    <lineage>
        <taxon>Eukaryota</taxon>
        <taxon>Metazoa</taxon>
        <taxon>Echinodermata</taxon>
        <taxon>Eleutherozoa</taxon>
        <taxon>Echinozoa</taxon>
        <taxon>Holothuroidea</taxon>
        <taxon>Aspidochirotacea</taxon>
        <taxon>Aspidochirotida</taxon>
        <taxon>Stichopodidae</taxon>
        <taxon>Apostichopus</taxon>
    </lineage>
</organism>
<proteinExistence type="predicted"/>
<evidence type="ECO:0000313" key="1">
    <source>
        <dbReference type="EMBL" id="PIK60733.1"/>
    </source>
</evidence>
<reference evidence="1 2" key="1">
    <citation type="journal article" date="2017" name="PLoS Biol.">
        <title>The sea cucumber genome provides insights into morphological evolution and visceral regeneration.</title>
        <authorList>
            <person name="Zhang X."/>
            <person name="Sun L."/>
            <person name="Yuan J."/>
            <person name="Sun Y."/>
            <person name="Gao Y."/>
            <person name="Zhang L."/>
            <person name="Li S."/>
            <person name="Dai H."/>
            <person name="Hamel J.F."/>
            <person name="Liu C."/>
            <person name="Yu Y."/>
            <person name="Liu S."/>
            <person name="Lin W."/>
            <person name="Guo K."/>
            <person name="Jin S."/>
            <person name="Xu P."/>
            <person name="Storey K.B."/>
            <person name="Huan P."/>
            <person name="Zhang T."/>
            <person name="Zhou Y."/>
            <person name="Zhang J."/>
            <person name="Lin C."/>
            <person name="Li X."/>
            <person name="Xing L."/>
            <person name="Huo D."/>
            <person name="Sun M."/>
            <person name="Wang L."/>
            <person name="Mercier A."/>
            <person name="Li F."/>
            <person name="Yang H."/>
            <person name="Xiang J."/>
        </authorList>
    </citation>
    <scope>NUCLEOTIDE SEQUENCE [LARGE SCALE GENOMIC DNA]</scope>
    <source>
        <strain evidence="1">Shaxun</strain>
        <tissue evidence="1">Muscle</tissue>
    </source>
</reference>
<keyword evidence="2" id="KW-1185">Reference proteome</keyword>
<dbReference type="Proteomes" id="UP000230750">
    <property type="component" value="Unassembled WGS sequence"/>
</dbReference>